<name>V9LZ78_9CAUD</name>
<sequence length="206" mass="24312">MKLLQRLLGYFKAKPKPKDVSDHLNTLAEIKELLKPSSLTPVSEVLLALYNFQRELPYGFIEDFSTLRKQRIKVNSRTSESLSLFVRDSFRDPHERVAVYHDTFVNSKRELLLLNWYSNRESIEEILEHFPTWLQIGMRAHYEHYQDGPCGDYDSPISTGQQRFVFSNNFIKVLNDYITVLELLLNSQPRGDDFEKANQQRQQRQK</sequence>
<dbReference type="RefSeq" id="YP_009625986.1">
    <property type="nucleotide sequence ID" value="NC_042136.1"/>
</dbReference>
<dbReference type="KEGG" id="vg:40102886"/>
<dbReference type="Proteomes" id="UP000272155">
    <property type="component" value="Segment"/>
</dbReference>
<dbReference type="OrthoDB" id="20649at10239"/>
<keyword evidence="2" id="KW-1185">Reference proteome</keyword>
<dbReference type="EMBL" id="KC131130">
    <property type="protein sequence ID" value="AGB07124.1"/>
    <property type="molecule type" value="Genomic_DNA"/>
</dbReference>
<evidence type="ECO:0000313" key="1">
    <source>
        <dbReference type="EMBL" id="AGB07124.1"/>
    </source>
</evidence>
<proteinExistence type="predicted"/>
<reference evidence="1 2" key="1">
    <citation type="submission" date="2012-11" db="EMBL/GenBank/DDBJ databases">
        <title>Complete genome sequence of a novel phiKZ-like Vibrio phage.</title>
        <authorList>
            <person name="Luo Z."/>
            <person name="Yu Y."/>
        </authorList>
    </citation>
    <scope>NUCLEOTIDE SEQUENCE [LARGE SCALE GENOMIC DNA]</scope>
</reference>
<protein>
    <submittedName>
        <fullName evidence="1">Uncharacterized protein</fullName>
    </submittedName>
</protein>
<dbReference type="GeneID" id="40102886"/>
<accession>V9LZ78</accession>
<evidence type="ECO:0000313" key="2">
    <source>
        <dbReference type="Proteomes" id="UP000272155"/>
    </source>
</evidence>
<organism evidence="1 2">
    <name type="scientific">Vibrio phage VP4B</name>
    <dbReference type="NCBI Taxonomy" id="1262540"/>
    <lineage>
        <taxon>Viruses</taxon>
        <taxon>Duplodnaviria</taxon>
        <taxon>Heunggongvirae</taxon>
        <taxon>Uroviricota</taxon>
        <taxon>Caudoviricetes</taxon>
        <taxon>Chimalliviridae</taxon>
        <taxon>Gorgonvirinae</taxon>
        <taxon>Tidunavirus</taxon>
        <taxon>Tidunavirus VP4B</taxon>
    </lineage>
</organism>